<reference evidence="5 6" key="1">
    <citation type="submission" date="2021-09" db="EMBL/GenBank/DDBJ databases">
        <title>Whole genome sequence of Nocardioides sp. GBK3QG-3.</title>
        <authorList>
            <person name="Tuo L."/>
        </authorList>
    </citation>
    <scope>NUCLEOTIDE SEQUENCE [LARGE SCALE GENOMIC DNA]</scope>
    <source>
        <strain evidence="5 6">GBK3QG-3</strain>
    </source>
</reference>
<dbReference type="GO" id="GO:0016757">
    <property type="term" value="F:glycosyltransferase activity"/>
    <property type="evidence" value="ECO:0007669"/>
    <property type="project" value="UniProtKB-KW"/>
</dbReference>
<dbReference type="Pfam" id="PF13439">
    <property type="entry name" value="Glyco_transf_4"/>
    <property type="match status" value="1"/>
</dbReference>
<dbReference type="PANTHER" id="PTHR45947:SF3">
    <property type="entry name" value="SULFOQUINOVOSYL TRANSFERASE SQD2"/>
    <property type="match status" value="1"/>
</dbReference>
<dbReference type="PANTHER" id="PTHR45947">
    <property type="entry name" value="SULFOQUINOVOSYL TRANSFERASE SQD2"/>
    <property type="match status" value="1"/>
</dbReference>
<keyword evidence="2 5" id="KW-0808">Transferase</keyword>
<dbReference type="Proteomes" id="UP000780875">
    <property type="component" value="Unassembled WGS sequence"/>
</dbReference>
<gene>
    <name evidence="5" type="ORF">K8U61_10035</name>
</gene>
<evidence type="ECO:0000259" key="4">
    <source>
        <dbReference type="Pfam" id="PF13439"/>
    </source>
</evidence>
<evidence type="ECO:0000256" key="1">
    <source>
        <dbReference type="ARBA" id="ARBA00022676"/>
    </source>
</evidence>
<dbReference type="InterPro" id="IPR050194">
    <property type="entry name" value="Glycosyltransferase_grp1"/>
</dbReference>
<dbReference type="InterPro" id="IPR028098">
    <property type="entry name" value="Glyco_trans_4-like_N"/>
</dbReference>
<dbReference type="SUPFAM" id="SSF53756">
    <property type="entry name" value="UDP-Glycosyltransferase/glycogen phosphorylase"/>
    <property type="match status" value="1"/>
</dbReference>
<accession>A0ABS7UBX1</accession>
<dbReference type="EC" id="2.4.-.-" evidence="5"/>
<dbReference type="Gene3D" id="3.40.50.2000">
    <property type="entry name" value="Glycogen Phosphorylase B"/>
    <property type="match status" value="2"/>
</dbReference>
<feature type="domain" description="Glycosyl transferase family 1" evidence="3">
    <location>
        <begin position="185"/>
        <end position="290"/>
    </location>
</feature>
<dbReference type="InterPro" id="IPR001296">
    <property type="entry name" value="Glyco_trans_1"/>
</dbReference>
<evidence type="ECO:0000313" key="5">
    <source>
        <dbReference type="EMBL" id="MBZ5738499.1"/>
    </source>
</evidence>
<evidence type="ECO:0000256" key="2">
    <source>
        <dbReference type="ARBA" id="ARBA00022679"/>
    </source>
</evidence>
<sequence length="361" mass="39532">MTSVVHLAEPSNGGVPAVMAAIAIAQHQAGMQVTVVGHPSSDQRARVIESGVDYVDLPFTDLRLAGKHARLIRDRSRNADLMHFHSSRAGLFRAALFLGRRKAVVEFSPHGWGWLAAPRLVRWPYKRVERLLKRVTDHFHLLGHNEVEEARRNIGLKATEYTVIGNGVDTDAFSPGEGKRAGGDDGLEILCVGRLCRQKGQDLLIRAIAELGPVLQHRIRLTLIGAGPDEQELRALASEFDINVGFLGHRTNLVEDYRRADIIVLPSRWEGVPLVAMEAISCGAAVLLTEPASDPGLRPFVRTCQPTASDISTVLGELIRDPIARKELRGRALSARAEMDQRAALQGHVRLTNVLVWGAAS</sequence>
<dbReference type="EMBL" id="JAIQZJ010000005">
    <property type="protein sequence ID" value="MBZ5738499.1"/>
    <property type="molecule type" value="Genomic_DNA"/>
</dbReference>
<protein>
    <submittedName>
        <fullName evidence="5">Glycosyltransferase</fullName>
        <ecNumber evidence="5">2.4.-.-</ecNumber>
    </submittedName>
</protein>
<dbReference type="Pfam" id="PF00534">
    <property type="entry name" value="Glycos_transf_1"/>
    <property type="match status" value="1"/>
</dbReference>
<evidence type="ECO:0000259" key="3">
    <source>
        <dbReference type="Pfam" id="PF00534"/>
    </source>
</evidence>
<dbReference type="RefSeq" id="WP_224122873.1">
    <property type="nucleotide sequence ID" value="NZ_JAIQZJ010000005.1"/>
</dbReference>
<feature type="domain" description="Glycosyltransferase subfamily 4-like N-terminal" evidence="4">
    <location>
        <begin position="13"/>
        <end position="171"/>
    </location>
</feature>
<keyword evidence="1 5" id="KW-0328">Glycosyltransferase</keyword>
<organism evidence="5 6">
    <name type="scientific">Nocardioides mangrovi</name>
    <dbReference type="NCBI Taxonomy" id="2874580"/>
    <lineage>
        <taxon>Bacteria</taxon>
        <taxon>Bacillati</taxon>
        <taxon>Actinomycetota</taxon>
        <taxon>Actinomycetes</taxon>
        <taxon>Propionibacteriales</taxon>
        <taxon>Nocardioidaceae</taxon>
        <taxon>Nocardioides</taxon>
    </lineage>
</organism>
<name>A0ABS7UBX1_9ACTN</name>
<keyword evidence="6" id="KW-1185">Reference proteome</keyword>
<comment type="caution">
    <text evidence="5">The sequence shown here is derived from an EMBL/GenBank/DDBJ whole genome shotgun (WGS) entry which is preliminary data.</text>
</comment>
<proteinExistence type="predicted"/>
<evidence type="ECO:0000313" key="6">
    <source>
        <dbReference type="Proteomes" id="UP000780875"/>
    </source>
</evidence>